<protein>
    <recommendedName>
        <fullName evidence="4">Spherulation-specific family 4</fullName>
    </recommendedName>
</protein>
<proteinExistence type="predicted"/>
<dbReference type="EMBL" id="CP032698">
    <property type="protein sequence ID" value="AYG83355.1"/>
    <property type="molecule type" value="Genomic_DNA"/>
</dbReference>
<keyword evidence="3" id="KW-1185">Reference proteome</keyword>
<dbReference type="Pfam" id="PF12138">
    <property type="entry name" value="Spherulin4"/>
    <property type="match status" value="1"/>
</dbReference>
<dbReference type="Proteomes" id="UP000271554">
    <property type="component" value="Chromosome"/>
</dbReference>
<evidence type="ECO:0000256" key="1">
    <source>
        <dbReference type="SAM" id="MobiDB-lite"/>
    </source>
</evidence>
<sequence length="228" mass="24631">MNPTAHEPPTEPSENPERAARQHMSRLLVPYYEHPAERPDAWDALIAAAPSLYGVVLNPASGPGSSPDAAFAAVAGRLRSAGVRVLGYVDTAYGRRPPQDVVREAVRHHQWYGVHGLFLDQAATNAQQLPYYADLRTALAATQDTYVTLVLNHGADPHPGYARIADLLVTFEGPWSAYRPTGTAGPDTCHLVYEAPPDAVAQAPVHCLVPGQLPHPWGTLPHLPEPAR</sequence>
<gene>
    <name evidence="2" type="ORF">DWB77_05551</name>
</gene>
<dbReference type="AlphaFoldDB" id="A0A387HHL9"/>
<feature type="region of interest" description="Disordered" evidence="1">
    <location>
        <begin position="1"/>
        <end position="20"/>
    </location>
</feature>
<evidence type="ECO:0000313" key="2">
    <source>
        <dbReference type="EMBL" id="AYG83355.1"/>
    </source>
</evidence>
<dbReference type="InterPro" id="IPR021986">
    <property type="entry name" value="Spherulin4"/>
</dbReference>
<reference evidence="2 3" key="1">
    <citation type="submission" date="2018-10" db="EMBL/GenBank/DDBJ databases">
        <title>Relationship between Morphology and Antimicrobial Activity in Streptomyces.</title>
        <authorList>
            <person name="Kang H.J."/>
            <person name="Kim S.B."/>
        </authorList>
    </citation>
    <scope>NUCLEOTIDE SEQUENCE [LARGE SCALE GENOMIC DNA]</scope>
    <source>
        <strain evidence="2 3">BH38</strain>
    </source>
</reference>
<name>A0A387HHL9_9ACTN</name>
<dbReference type="KEGG" id="shun:DWB77_05551"/>
<organism evidence="2 3">
    <name type="scientific">Streptomyces hundungensis</name>
    <dbReference type="NCBI Taxonomy" id="1077946"/>
    <lineage>
        <taxon>Bacteria</taxon>
        <taxon>Bacillati</taxon>
        <taxon>Actinomycetota</taxon>
        <taxon>Actinomycetes</taxon>
        <taxon>Kitasatosporales</taxon>
        <taxon>Streptomycetaceae</taxon>
        <taxon>Streptomyces</taxon>
    </lineage>
</organism>
<accession>A0A387HHL9</accession>
<dbReference type="PANTHER" id="PTHR35040:SF9">
    <property type="entry name" value="4-LIKE CELL SURFACE PROTEIN, PUTATIVE (AFU_ORTHOLOGUE AFUA_4G14080)-RELATED"/>
    <property type="match status" value="1"/>
</dbReference>
<evidence type="ECO:0000313" key="3">
    <source>
        <dbReference type="Proteomes" id="UP000271554"/>
    </source>
</evidence>
<evidence type="ECO:0008006" key="4">
    <source>
        <dbReference type="Google" id="ProtNLM"/>
    </source>
</evidence>
<dbReference type="PANTHER" id="PTHR35040">
    <property type="match status" value="1"/>
</dbReference>